<reference evidence="5 6" key="1">
    <citation type="submission" date="2016-07" db="EMBL/GenBank/DDBJ databases">
        <title>Pervasive Adenine N6-methylation of Active Genes in Fungi.</title>
        <authorList>
            <consortium name="DOE Joint Genome Institute"/>
            <person name="Mondo S.J."/>
            <person name="Dannebaum R.O."/>
            <person name="Kuo R.C."/>
            <person name="Labutti K."/>
            <person name="Haridas S."/>
            <person name="Kuo A."/>
            <person name="Salamov A."/>
            <person name="Ahrendt S.R."/>
            <person name="Lipzen A."/>
            <person name="Sullivan W."/>
            <person name="Andreopoulos W.B."/>
            <person name="Clum A."/>
            <person name="Lindquist E."/>
            <person name="Daum C."/>
            <person name="Ramamoorthy G.K."/>
            <person name="Gryganskyi A."/>
            <person name="Culley D."/>
            <person name="Magnuson J.K."/>
            <person name="James T.Y."/>
            <person name="O'Malley M.A."/>
            <person name="Stajich J.E."/>
            <person name="Spatafora J.W."/>
            <person name="Visel A."/>
            <person name="Grigoriev I.V."/>
        </authorList>
    </citation>
    <scope>NUCLEOTIDE SEQUENCE [LARGE SCALE GENOMIC DNA]</scope>
    <source>
        <strain evidence="5 6">62-1032</strain>
    </source>
</reference>
<dbReference type="InterPro" id="IPR011990">
    <property type="entry name" value="TPR-like_helical_dom_sf"/>
</dbReference>
<gene>
    <name evidence="5" type="ORF">BCR35DRAFT_32039</name>
</gene>
<keyword evidence="2 3" id="KW-0802">TPR repeat</keyword>
<keyword evidence="6" id="KW-1185">Reference proteome</keyword>
<dbReference type="OrthoDB" id="10250354at2759"/>
<proteinExistence type="predicted"/>
<evidence type="ECO:0000256" key="4">
    <source>
        <dbReference type="SAM" id="MobiDB-lite"/>
    </source>
</evidence>
<organism evidence="5 6">
    <name type="scientific">Leucosporidium creatinivorum</name>
    <dbReference type="NCBI Taxonomy" id="106004"/>
    <lineage>
        <taxon>Eukaryota</taxon>
        <taxon>Fungi</taxon>
        <taxon>Dikarya</taxon>
        <taxon>Basidiomycota</taxon>
        <taxon>Pucciniomycotina</taxon>
        <taxon>Microbotryomycetes</taxon>
        <taxon>Leucosporidiales</taxon>
        <taxon>Leucosporidium</taxon>
    </lineage>
</organism>
<dbReference type="GO" id="GO:0006620">
    <property type="term" value="P:post-translational protein targeting to endoplasmic reticulum membrane"/>
    <property type="evidence" value="ECO:0007669"/>
    <property type="project" value="TreeGrafter"/>
</dbReference>
<evidence type="ECO:0000256" key="2">
    <source>
        <dbReference type="ARBA" id="ARBA00022803"/>
    </source>
</evidence>
<dbReference type="InterPro" id="IPR047150">
    <property type="entry name" value="SGT"/>
</dbReference>
<dbReference type="Gene3D" id="1.25.40.10">
    <property type="entry name" value="Tetratricopeptide repeat domain"/>
    <property type="match status" value="1"/>
</dbReference>
<dbReference type="AlphaFoldDB" id="A0A1Y2FVU2"/>
<evidence type="ECO:0000313" key="5">
    <source>
        <dbReference type="EMBL" id="ORY88118.1"/>
    </source>
</evidence>
<dbReference type="GO" id="GO:0016020">
    <property type="term" value="C:membrane"/>
    <property type="evidence" value="ECO:0007669"/>
    <property type="project" value="TreeGrafter"/>
</dbReference>
<name>A0A1Y2FVU2_9BASI</name>
<dbReference type="InParanoid" id="A0A1Y2FVU2"/>
<dbReference type="PROSITE" id="PS50005">
    <property type="entry name" value="TPR"/>
    <property type="match status" value="1"/>
</dbReference>
<accession>A0A1Y2FVU2</accession>
<dbReference type="PANTHER" id="PTHR45831">
    <property type="entry name" value="LD24721P"/>
    <property type="match status" value="1"/>
</dbReference>
<feature type="compositionally biased region" description="Basic and acidic residues" evidence="4">
    <location>
        <begin position="96"/>
        <end position="107"/>
    </location>
</feature>
<dbReference type="SMART" id="SM00028">
    <property type="entry name" value="TPR"/>
    <property type="match status" value="3"/>
</dbReference>
<feature type="compositionally biased region" description="Acidic residues" evidence="4">
    <location>
        <begin position="64"/>
        <end position="83"/>
    </location>
</feature>
<dbReference type="GO" id="GO:0060090">
    <property type="term" value="F:molecular adaptor activity"/>
    <property type="evidence" value="ECO:0007669"/>
    <property type="project" value="TreeGrafter"/>
</dbReference>
<dbReference type="SUPFAM" id="SSF48452">
    <property type="entry name" value="TPR-like"/>
    <property type="match status" value="1"/>
</dbReference>
<sequence length="358" mass="39265">MPNAKRSGAAQRKAKKAKEAASEGPSSGFTPTGNFTFSSPPPASRTSSTANGKGKQGFAVPSSSEEEDSEGSEEESESEEEQEPEVKETPDDELSPEQKLERAEQRKLAGNEFYKKKDYPSATRLYSQAISLDPTNPTYLNNRAASRMESRIYSLALEDLLAASAIQSKDPQPKTLLRLGKCQLALGLILPAQTTLDQAFKLDPSSVPLQNERARAARIANHITNVKREIENKNWSMVLLGIDAASREIEETPREWKTWKVQALVGKKRYDEAAGMAACVHLDALLSLTFADLSSLSQRPPSHGSEPARSSLLPRSLPLLLGQSRSGHRSRSERSSQRSRLRPCSVCFDLCVPRRAAS</sequence>
<evidence type="ECO:0000256" key="3">
    <source>
        <dbReference type="PROSITE-ProRule" id="PRU00339"/>
    </source>
</evidence>
<comment type="caution">
    <text evidence="5">The sequence shown here is derived from an EMBL/GenBank/DDBJ whole genome shotgun (WGS) entry which is preliminary data.</text>
</comment>
<feature type="repeat" description="TPR" evidence="3">
    <location>
        <begin position="103"/>
        <end position="136"/>
    </location>
</feature>
<feature type="compositionally biased region" description="Low complexity" evidence="4">
    <location>
        <begin position="1"/>
        <end position="11"/>
    </location>
</feature>
<dbReference type="Pfam" id="PF13414">
    <property type="entry name" value="TPR_11"/>
    <property type="match status" value="1"/>
</dbReference>
<dbReference type="EMBL" id="MCGR01000012">
    <property type="protein sequence ID" value="ORY88118.1"/>
    <property type="molecule type" value="Genomic_DNA"/>
</dbReference>
<feature type="region of interest" description="Disordered" evidence="4">
    <location>
        <begin position="1"/>
        <end position="107"/>
    </location>
</feature>
<keyword evidence="1" id="KW-0677">Repeat</keyword>
<dbReference type="STRING" id="106004.A0A1Y2FVU2"/>
<dbReference type="Proteomes" id="UP000193467">
    <property type="component" value="Unassembled WGS sequence"/>
</dbReference>
<feature type="compositionally biased region" description="Polar residues" evidence="4">
    <location>
        <begin position="25"/>
        <end position="34"/>
    </location>
</feature>
<dbReference type="InterPro" id="IPR019734">
    <property type="entry name" value="TPR_rpt"/>
</dbReference>
<dbReference type="PANTHER" id="PTHR45831:SF2">
    <property type="entry name" value="LD24721P"/>
    <property type="match status" value="1"/>
</dbReference>
<protein>
    <submittedName>
        <fullName evidence="5">Uncharacterized protein</fullName>
    </submittedName>
</protein>
<dbReference type="GO" id="GO:0072380">
    <property type="term" value="C:TRC complex"/>
    <property type="evidence" value="ECO:0007669"/>
    <property type="project" value="TreeGrafter"/>
</dbReference>
<evidence type="ECO:0000313" key="6">
    <source>
        <dbReference type="Proteomes" id="UP000193467"/>
    </source>
</evidence>
<evidence type="ECO:0000256" key="1">
    <source>
        <dbReference type="ARBA" id="ARBA00022737"/>
    </source>
</evidence>